<proteinExistence type="predicted"/>
<dbReference type="EMBL" id="JAHLJV010000013">
    <property type="protein sequence ID" value="KAK1596131.1"/>
    <property type="molecule type" value="Genomic_DNA"/>
</dbReference>
<dbReference type="AlphaFoldDB" id="A0AAD8Q599"/>
<dbReference type="GO" id="GO:0015677">
    <property type="term" value="P:copper ion import"/>
    <property type="evidence" value="ECO:0007669"/>
    <property type="project" value="TreeGrafter"/>
</dbReference>
<keyword evidence="10" id="KW-1185">Reference proteome</keyword>
<dbReference type="InterPro" id="IPR051410">
    <property type="entry name" value="Ferric/Cupric_Reductase"/>
</dbReference>
<dbReference type="Proteomes" id="UP001230504">
    <property type="component" value="Unassembled WGS sequence"/>
</dbReference>
<accession>A0AAD8Q599</accession>
<feature type="transmembrane region" description="Helical" evidence="7">
    <location>
        <begin position="289"/>
        <end position="314"/>
    </location>
</feature>
<evidence type="ECO:0000256" key="4">
    <source>
        <dbReference type="ARBA" id="ARBA00022989"/>
    </source>
</evidence>
<evidence type="ECO:0000256" key="2">
    <source>
        <dbReference type="ARBA" id="ARBA00022448"/>
    </source>
</evidence>
<dbReference type="GeneID" id="85438343"/>
<keyword evidence="4 7" id="KW-1133">Transmembrane helix</keyword>
<evidence type="ECO:0000256" key="3">
    <source>
        <dbReference type="ARBA" id="ARBA00022692"/>
    </source>
</evidence>
<name>A0AAD8Q599_9PEZI</name>
<dbReference type="GO" id="GO:0006826">
    <property type="term" value="P:iron ion transport"/>
    <property type="evidence" value="ECO:0007669"/>
    <property type="project" value="TreeGrafter"/>
</dbReference>
<organism evidence="9 10">
    <name type="scientific">Colletotrichum navitas</name>
    <dbReference type="NCBI Taxonomy" id="681940"/>
    <lineage>
        <taxon>Eukaryota</taxon>
        <taxon>Fungi</taxon>
        <taxon>Dikarya</taxon>
        <taxon>Ascomycota</taxon>
        <taxon>Pezizomycotina</taxon>
        <taxon>Sordariomycetes</taxon>
        <taxon>Hypocreomycetidae</taxon>
        <taxon>Glomerellales</taxon>
        <taxon>Glomerellaceae</taxon>
        <taxon>Colletotrichum</taxon>
        <taxon>Colletotrichum graminicola species complex</taxon>
    </lineage>
</organism>
<comment type="caution">
    <text evidence="9">The sequence shown here is derived from an EMBL/GenBank/DDBJ whole genome shotgun (WGS) entry which is preliminary data.</text>
</comment>
<feature type="domain" description="Ferric oxidoreductase" evidence="8">
    <location>
        <begin position="262"/>
        <end position="363"/>
    </location>
</feature>
<feature type="transmembrane region" description="Helical" evidence="7">
    <location>
        <begin position="251"/>
        <end position="277"/>
    </location>
</feature>
<keyword evidence="6 7" id="KW-0472">Membrane</keyword>
<gene>
    <name evidence="9" type="ORF">LY79DRAFT_509936</name>
</gene>
<reference evidence="9" key="1">
    <citation type="submission" date="2021-06" db="EMBL/GenBank/DDBJ databases">
        <title>Comparative genomics, transcriptomics and evolutionary studies reveal genomic signatures of adaptation to plant cell wall in hemibiotrophic fungi.</title>
        <authorList>
            <consortium name="DOE Joint Genome Institute"/>
            <person name="Baroncelli R."/>
            <person name="Diaz J.F."/>
            <person name="Benocci T."/>
            <person name="Peng M."/>
            <person name="Battaglia E."/>
            <person name="Haridas S."/>
            <person name="Andreopoulos W."/>
            <person name="Labutti K."/>
            <person name="Pangilinan J."/>
            <person name="Floch G.L."/>
            <person name="Makela M.R."/>
            <person name="Henrissat B."/>
            <person name="Grigoriev I.V."/>
            <person name="Crouch J.A."/>
            <person name="De Vries R.P."/>
            <person name="Sukno S.A."/>
            <person name="Thon M.R."/>
        </authorList>
    </citation>
    <scope>NUCLEOTIDE SEQUENCE</scope>
    <source>
        <strain evidence="9">CBS 125086</strain>
    </source>
</reference>
<feature type="transmembrane region" description="Helical" evidence="7">
    <location>
        <begin position="158"/>
        <end position="175"/>
    </location>
</feature>
<dbReference type="GO" id="GO:0005886">
    <property type="term" value="C:plasma membrane"/>
    <property type="evidence" value="ECO:0007669"/>
    <property type="project" value="TreeGrafter"/>
</dbReference>
<evidence type="ECO:0000256" key="7">
    <source>
        <dbReference type="SAM" id="Phobius"/>
    </source>
</evidence>
<evidence type="ECO:0000256" key="6">
    <source>
        <dbReference type="ARBA" id="ARBA00023136"/>
    </source>
</evidence>
<evidence type="ECO:0000313" key="10">
    <source>
        <dbReference type="Proteomes" id="UP001230504"/>
    </source>
</evidence>
<dbReference type="PANTHER" id="PTHR32361">
    <property type="entry name" value="FERRIC/CUPRIC REDUCTASE TRANSMEMBRANE COMPONENT"/>
    <property type="match status" value="1"/>
</dbReference>
<evidence type="ECO:0000256" key="5">
    <source>
        <dbReference type="ARBA" id="ARBA00023065"/>
    </source>
</evidence>
<evidence type="ECO:0000256" key="1">
    <source>
        <dbReference type="ARBA" id="ARBA00004141"/>
    </source>
</evidence>
<dbReference type="InterPro" id="IPR013130">
    <property type="entry name" value="Fe3_Rdtase_TM_dom"/>
</dbReference>
<dbReference type="RefSeq" id="XP_060417050.1">
    <property type="nucleotide sequence ID" value="XM_060554103.1"/>
</dbReference>
<keyword evidence="2" id="KW-0813">Transport</keyword>
<dbReference type="PANTHER" id="PTHR32361:SF9">
    <property type="entry name" value="FERRIC REDUCTASE TRANSMEMBRANE COMPONENT 3-RELATED"/>
    <property type="match status" value="1"/>
</dbReference>
<comment type="subcellular location">
    <subcellularLocation>
        <location evidence="1">Membrane</location>
        <topology evidence="1">Multi-pass membrane protein</topology>
    </subcellularLocation>
</comment>
<protein>
    <recommendedName>
        <fullName evidence="8">Ferric oxidoreductase domain-containing protein</fullName>
    </recommendedName>
</protein>
<feature type="transmembrane region" description="Helical" evidence="7">
    <location>
        <begin position="334"/>
        <end position="356"/>
    </location>
</feature>
<keyword evidence="3 7" id="KW-0812">Transmembrane</keyword>
<evidence type="ECO:0000313" key="9">
    <source>
        <dbReference type="EMBL" id="KAK1596131.1"/>
    </source>
</evidence>
<sequence>MESDGHAGHGLVGYGIKMCDPPCAFACREAIAGATLRCSTVGSDNMGGMAGMSGMVVTDGECFAADDAFLGTLAWCVTARCEGIPEWKLEKYWKDNVAGNAAVQPEPKVTFQQALAMVNSTPTAVYAANEPGPQGLWYAAYNTDVIFEGQESLPVKHGLVILLSGIMLPIAFSLLRFVPLPATWCSMFSAWVIDPLLFGSHHDTPVFFGLAVMPKRGQALFILYFVMINTVLSAVNYAYADPNTWFPGDRWRWMCMLVSNCLGLLSFANLPLVFLYAGRNNLLLWVTDWWHSTFLLLHRWIAMIATLQAILHSIVYLDVYVENGTHSSESREPYWYWGVIATVGLAVIFPTSAILVHRKAYEICRGNQRRYEEKPRNRHLSS</sequence>
<evidence type="ECO:0000259" key="8">
    <source>
        <dbReference type="Pfam" id="PF01794"/>
    </source>
</evidence>
<dbReference type="GO" id="GO:0000293">
    <property type="term" value="F:ferric-chelate reductase activity"/>
    <property type="evidence" value="ECO:0007669"/>
    <property type="project" value="TreeGrafter"/>
</dbReference>
<feature type="transmembrane region" description="Helical" evidence="7">
    <location>
        <begin position="219"/>
        <end position="239"/>
    </location>
</feature>
<keyword evidence="5" id="KW-0406">Ion transport</keyword>
<dbReference type="Pfam" id="PF01794">
    <property type="entry name" value="Ferric_reduct"/>
    <property type="match status" value="1"/>
</dbReference>
<dbReference type="GO" id="GO:0006879">
    <property type="term" value="P:intracellular iron ion homeostasis"/>
    <property type="evidence" value="ECO:0007669"/>
    <property type="project" value="TreeGrafter"/>
</dbReference>